<dbReference type="Pfam" id="PF08447">
    <property type="entry name" value="PAS_3"/>
    <property type="match status" value="1"/>
</dbReference>
<dbReference type="Proteomes" id="UP000183658">
    <property type="component" value="Unassembled WGS sequence"/>
</dbReference>
<dbReference type="CDD" id="cd00082">
    <property type="entry name" value="HisKA"/>
    <property type="match status" value="1"/>
</dbReference>
<dbReference type="InterPro" id="IPR052162">
    <property type="entry name" value="Sensor_kinase/Photoreceptor"/>
</dbReference>
<evidence type="ECO:0000256" key="6">
    <source>
        <dbReference type="SAM" id="Phobius"/>
    </source>
</evidence>
<dbReference type="Pfam" id="PF05227">
    <property type="entry name" value="CHASE3"/>
    <property type="match status" value="1"/>
</dbReference>
<evidence type="ECO:0000256" key="5">
    <source>
        <dbReference type="ARBA" id="ARBA00022777"/>
    </source>
</evidence>
<dbReference type="InterPro" id="IPR003594">
    <property type="entry name" value="HATPase_dom"/>
</dbReference>
<comment type="catalytic activity">
    <reaction evidence="1">
        <text>ATP + protein L-histidine = ADP + protein N-phospho-L-histidine.</text>
        <dbReference type="EC" id="2.7.13.3"/>
    </reaction>
</comment>
<dbReference type="InterPro" id="IPR036097">
    <property type="entry name" value="HisK_dim/P_sf"/>
</dbReference>
<evidence type="ECO:0000259" key="7">
    <source>
        <dbReference type="PROSITE" id="PS50109"/>
    </source>
</evidence>
<keyword evidence="6" id="KW-1133">Transmembrane helix</keyword>
<dbReference type="Pfam" id="PF02518">
    <property type="entry name" value="HATPase_c"/>
    <property type="match status" value="1"/>
</dbReference>
<keyword evidence="9" id="KW-1185">Reference proteome</keyword>
<dbReference type="GO" id="GO:0000155">
    <property type="term" value="F:phosphorelay sensor kinase activity"/>
    <property type="evidence" value="ECO:0007669"/>
    <property type="project" value="InterPro"/>
</dbReference>
<dbReference type="PANTHER" id="PTHR43304:SF1">
    <property type="entry name" value="PAC DOMAIN-CONTAINING PROTEIN"/>
    <property type="match status" value="1"/>
</dbReference>
<evidence type="ECO:0000313" key="9">
    <source>
        <dbReference type="Proteomes" id="UP000183658"/>
    </source>
</evidence>
<gene>
    <name evidence="8" type="ORF">SAMN05444355_103155</name>
</gene>
<accession>A0A1H9HJD5</accession>
<dbReference type="EMBL" id="FOFZ01000003">
    <property type="protein sequence ID" value="SEQ62434.1"/>
    <property type="molecule type" value="Genomic_DNA"/>
</dbReference>
<keyword evidence="3" id="KW-0597">Phosphoprotein</keyword>
<dbReference type="PROSITE" id="PS50109">
    <property type="entry name" value="HIS_KIN"/>
    <property type="match status" value="1"/>
</dbReference>
<keyword evidence="6" id="KW-0812">Transmembrane</keyword>
<dbReference type="EC" id="2.7.13.3" evidence="2"/>
<dbReference type="Gene3D" id="3.30.565.10">
    <property type="entry name" value="Histidine kinase-like ATPase, C-terminal domain"/>
    <property type="match status" value="1"/>
</dbReference>
<dbReference type="CDD" id="cd00130">
    <property type="entry name" value="PAS"/>
    <property type="match status" value="1"/>
</dbReference>
<evidence type="ECO:0000256" key="2">
    <source>
        <dbReference type="ARBA" id="ARBA00012438"/>
    </source>
</evidence>
<dbReference type="Gene3D" id="3.30.450.20">
    <property type="entry name" value="PAS domain"/>
    <property type="match status" value="1"/>
</dbReference>
<dbReference type="SUPFAM" id="SSF55785">
    <property type="entry name" value="PYP-like sensor domain (PAS domain)"/>
    <property type="match status" value="1"/>
</dbReference>
<dbReference type="InterPro" id="IPR007891">
    <property type="entry name" value="CHASE3"/>
</dbReference>
<feature type="transmembrane region" description="Helical" evidence="6">
    <location>
        <begin position="12"/>
        <end position="32"/>
    </location>
</feature>
<dbReference type="InterPro" id="IPR004358">
    <property type="entry name" value="Sig_transdc_His_kin-like_C"/>
</dbReference>
<proteinExistence type="predicted"/>
<evidence type="ECO:0000313" key="8">
    <source>
        <dbReference type="EMBL" id="SEQ62434.1"/>
    </source>
</evidence>
<dbReference type="Gene3D" id="1.10.287.130">
    <property type="match status" value="1"/>
</dbReference>
<reference evidence="9" key="1">
    <citation type="submission" date="2016-10" db="EMBL/GenBank/DDBJ databases">
        <authorList>
            <person name="Varghese N."/>
            <person name="Submissions S."/>
        </authorList>
    </citation>
    <scope>NUCLEOTIDE SEQUENCE [LARGE SCALE GENOMIC DNA]</scope>
    <source>
        <strain evidence="9">DSM 15719</strain>
    </source>
</reference>
<organism evidence="8 9">
    <name type="scientific">Flavobacterium frigoris</name>
    <dbReference type="NCBI Taxonomy" id="229204"/>
    <lineage>
        <taxon>Bacteria</taxon>
        <taxon>Pseudomonadati</taxon>
        <taxon>Bacteroidota</taxon>
        <taxon>Flavobacteriia</taxon>
        <taxon>Flavobacteriales</taxon>
        <taxon>Flavobacteriaceae</taxon>
        <taxon>Flavobacterium</taxon>
    </lineage>
</organism>
<dbReference type="AlphaFoldDB" id="A0A1H9HJD5"/>
<dbReference type="InterPro" id="IPR035965">
    <property type="entry name" value="PAS-like_dom_sf"/>
</dbReference>
<feature type="domain" description="Histidine kinase" evidence="7">
    <location>
        <begin position="369"/>
        <end position="596"/>
    </location>
</feature>
<keyword evidence="5" id="KW-0418">Kinase</keyword>
<dbReference type="InterPro" id="IPR013655">
    <property type="entry name" value="PAS_fold_3"/>
</dbReference>
<dbReference type="OrthoDB" id="9124519at2"/>
<name>A0A1H9HJD5_FLAFI</name>
<dbReference type="SUPFAM" id="SSF47384">
    <property type="entry name" value="Homodimeric domain of signal transducing histidine kinase"/>
    <property type="match status" value="1"/>
</dbReference>
<dbReference type="InterPro" id="IPR000014">
    <property type="entry name" value="PAS"/>
</dbReference>
<evidence type="ECO:0000256" key="4">
    <source>
        <dbReference type="ARBA" id="ARBA00022679"/>
    </source>
</evidence>
<protein>
    <recommendedName>
        <fullName evidence="2">histidine kinase</fullName>
        <ecNumber evidence="2">2.7.13.3</ecNumber>
    </recommendedName>
</protein>
<dbReference type="PRINTS" id="PR00344">
    <property type="entry name" value="BCTRLSENSOR"/>
</dbReference>
<keyword evidence="6" id="KW-0472">Membrane</keyword>
<dbReference type="PANTHER" id="PTHR43304">
    <property type="entry name" value="PHYTOCHROME-LIKE PROTEIN CPH1"/>
    <property type="match status" value="1"/>
</dbReference>
<dbReference type="InterPro" id="IPR005467">
    <property type="entry name" value="His_kinase_dom"/>
</dbReference>
<dbReference type="InterPro" id="IPR003661">
    <property type="entry name" value="HisK_dim/P_dom"/>
</dbReference>
<dbReference type="SUPFAM" id="SSF55874">
    <property type="entry name" value="ATPase domain of HSP90 chaperone/DNA topoisomerase II/histidine kinase"/>
    <property type="match status" value="1"/>
</dbReference>
<dbReference type="RefSeq" id="WP_074722351.1">
    <property type="nucleotide sequence ID" value="NZ_CBCRVS010000010.1"/>
</dbReference>
<dbReference type="InterPro" id="IPR036890">
    <property type="entry name" value="HATPase_C_sf"/>
</dbReference>
<evidence type="ECO:0000256" key="1">
    <source>
        <dbReference type="ARBA" id="ARBA00000085"/>
    </source>
</evidence>
<keyword evidence="4" id="KW-0808">Transferase</keyword>
<dbReference type="SMART" id="SM00387">
    <property type="entry name" value="HATPase_c"/>
    <property type="match status" value="1"/>
</dbReference>
<sequence>MKLKKLYKNTQIFKIALGIAIVVVGYIASVFYTQMRGLDSSVDLITNSTETQLELEKILSTISMYESNLRGYIITKDESYIKNRFLRRGEIDQNILKIKELVASNPNRVKDIERLNKLIDHRFDLFRETLLLSKSKYFDSVIFNKKLQESNSFTESMKTFVYKTINAEGDKIKVHNVNHQFELEDSIISAFLLVILTLLILLLSFNKTNVDVVELKKANDEMKFLNLSFTNAEKIAGFGHWKINIETGLYTFSDNFYRLLGEEPNAFEPKLENLNKYIHRDDLENVIQSHKDSLISYEPTSLTFRFVLTNGEIKYIKSVGSFTQNSKGEMIKTGVNHDITEQYVKTLKLEESNTELKSINEELESFNNIVSHDLQEPLHKIQMFISRIGDNDKETISEQGKTYLSKIGISANKMQALLIDLVNYSRTIKGDKVFEEVNLNDIVNVVIDDLSSSIDDKKAVIEVGSLPTIKGISFQIDQLFVNLITNSLKYSKDTIAPQINIYIEDIGIDEFYNDKLILDSDYHKIVIRDNGIGFKQEYADKIFMLFQRLETSPKYSGTGLGLAICKKIVDNHHGYITVQSEPNIGTTFYVFMPKEI</sequence>
<evidence type="ECO:0000256" key="3">
    <source>
        <dbReference type="ARBA" id="ARBA00022553"/>
    </source>
</evidence>